<keyword evidence="2" id="KW-0238">DNA-binding</keyword>
<keyword evidence="3" id="KW-0804">Transcription</keyword>
<sequence>MEFTPRQCQIINLVVQGYSNKEIAKKLFITENTVKYHCKVLFAKFEVTSRTQLIFKFSIKKSA</sequence>
<dbReference type="RefSeq" id="WP_129123424.1">
    <property type="nucleotide sequence ID" value="NZ_PEIB01000027.1"/>
</dbReference>
<evidence type="ECO:0000313" key="5">
    <source>
        <dbReference type="EMBL" id="RXJ72020.1"/>
    </source>
</evidence>
<reference evidence="6 7" key="1">
    <citation type="submission" date="2017-10" db="EMBL/GenBank/DDBJ databases">
        <title>Nyctiphanis sp. nov., isolated from the stomach of the euphausiid Nyctiphanes simplex (Hansen, 1911) in the Gulf of California.</title>
        <authorList>
            <person name="Gomez-Gil B."/>
            <person name="Aguilar-Mendez M."/>
            <person name="Lopez-Cortes A."/>
            <person name="Gomez-Gutierrez J."/>
            <person name="Roque A."/>
            <person name="Lang E."/>
            <person name="Gonzalez-Castillo A."/>
        </authorList>
    </citation>
    <scope>NUCLEOTIDE SEQUENCE [LARGE SCALE GENOMIC DNA]</scope>
    <source>
        <strain evidence="6 7">CAIM 600</strain>
    </source>
</reference>
<proteinExistence type="predicted"/>
<dbReference type="PROSITE" id="PS50043">
    <property type="entry name" value="HTH_LUXR_2"/>
    <property type="match status" value="1"/>
</dbReference>
<evidence type="ECO:0000259" key="4">
    <source>
        <dbReference type="PROSITE" id="PS50043"/>
    </source>
</evidence>
<keyword evidence="1" id="KW-0805">Transcription regulation</keyword>
<protein>
    <recommendedName>
        <fullName evidence="4">HTH luxR-type domain-containing protein</fullName>
    </recommendedName>
</protein>
<dbReference type="Proteomes" id="UP000290287">
    <property type="component" value="Unassembled WGS sequence"/>
</dbReference>
<keyword evidence="7" id="KW-1185">Reference proteome</keyword>
<dbReference type="GO" id="GO:0003677">
    <property type="term" value="F:DNA binding"/>
    <property type="evidence" value="ECO:0007669"/>
    <property type="project" value="UniProtKB-KW"/>
</dbReference>
<dbReference type="AlphaFoldDB" id="A0A4Q0YMI3"/>
<dbReference type="GO" id="GO:0006355">
    <property type="term" value="P:regulation of DNA-templated transcription"/>
    <property type="evidence" value="ECO:0007669"/>
    <property type="project" value="InterPro"/>
</dbReference>
<dbReference type="PANTHER" id="PTHR44688">
    <property type="entry name" value="DNA-BINDING TRANSCRIPTIONAL ACTIVATOR DEVR_DOSR"/>
    <property type="match status" value="1"/>
</dbReference>
<dbReference type="EMBL" id="PEIB01000027">
    <property type="protein sequence ID" value="RXJ72067.1"/>
    <property type="molecule type" value="Genomic_DNA"/>
</dbReference>
<evidence type="ECO:0000256" key="3">
    <source>
        <dbReference type="ARBA" id="ARBA00023163"/>
    </source>
</evidence>
<dbReference type="PRINTS" id="PR00038">
    <property type="entry name" value="HTHLUXR"/>
</dbReference>
<dbReference type="OrthoDB" id="5851151at2"/>
<gene>
    <name evidence="5" type="ORF">CS022_17965</name>
    <name evidence="6" type="ORF">CS022_18245</name>
</gene>
<dbReference type="Gene3D" id="1.10.10.10">
    <property type="entry name" value="Winged helix-like DNA-binding domain superfamily/Winged helix DNA-binding domain"/>
    <property type="match status" value="1"/>
</dbReference>
<evidence type="ECO:0000313" key="6">
    <source>
        <dbReference type="EMBL" id="RXJ72067.1"/>
    </source>
</evidence>
<dbReference type="PANTHER" id="PTHR44688:SF16">
    <property type="entry name" value="DNA-BINDING TRANSCRIPTIONAL ACTIVATOR DEVR_DOSR"/>
    <property type="match status" value="1"/>
</dbReference>
<dbReference type="InterPro" id="IPR036388">
    <property type="entry name" value="WH-like_DNA-bd_sf"/>
</dbReference>
<dbReference type="SUPFAM" id="SSF46894">
    <property type="entry name" value="C-terminal effector domain of the bipartite response regulators"/>
    <property type="match status" value="1"/>
</dbReference>
<dbReference type="CDD" id="cd06170">
    <property type="entry name" value="LuxR_C_like"/>
    <property type="match status" value="1"/>
</dbReference>
<dbReference type="EMBL" id="PEIB01000027">
    <property type="protein sequence ID" value="RXJ72020.1"/>
    <property type="molecule type" value="Genomic_DNA"/>
</dbReference>
<dbReference type="InterPro" id="IPR000792">
    <property type="entry name" value="Tscrpt_reg_LuxR_C"/>
</dbReference>
<dbReference type="SMART" id="SM00421">
    <property type="entry name" value="HTH_LUXR"/>
    <property type="match status" value="1"/>
</dbReference>
<name>A0A4Q0YMI3_9GAMM</name>
<feature type="domain" description="HTH luxR-type" evidence="4">
    <location>
        <begin position="1"/>
        <end position="61"/>
    </location>
</feature>
<dbReference type="InterPro" id="IPR016032">
    <property type="entry name" value="Sig_transdc_resp-reg_C-effctor"/>
</dbReference>
<organism evidence="6 7">
    <name type="scientific">Veronia nyctiphanis</name>
    <dbReference type="NCBI Taxonomy" id="1278244"/>
    <lineage>
        <taxon>Bacteria</taxon>
        <taxon>Pseudomonadati</taxon>
        <taxon>Pseudomonadota</taxon>
        <taxon>Gammaproteobacteria</taxon>
        <taxon>Vibrionales</taxon>
        <taxon>Vibrionaceae</taxon>
        <taxon>Veronia</taxon>
    </lineage>
</organism>
<evidence type="ECO:0000256" key="1">
    <source>
        <dbReference type="ARBA" id="ARBA00023015"/>
    </source>
</evidence>
<evidence type="ECO:0000256" key="2">
    <source>
        <dbReference type="ARBA" id="ARBA00023125"/>
    </source>
</evidence>
<accession>A0A4Q0YMI3</accession>
<evidence type="ECO:0000313" key="7">
    <source>
        <dbReference type="Proteomes" id="UP000290287"/>
    </source>
</evidence>
<dbReference type="Pfam" id="PF00196">
    <property type="entry name" value="GerE"/>
    <property type="match status" value="1"/>
</dbReference>
<comment type="caution">
    <text evidence="6">The sequence shown here is derived from an EMBL/GenBank/DDBJ whole genome shotgun (WGS) entry which is preliminary data.</text>
</comment>